<feature type="chain" id="PRO_5045031058" evidence="2">
    <location>
        <begin position="20"/>
        <end position="178"/>
    </location>
</feature>
<feature type="signal peptide" evidence="2">
    <location>
        <begin position="1"/>
        <end position="19"/>
    </location>
</feature>
<evidence type="ECO:0000313" key="5">
    <source>
        <dbReference type="Proteomes" id="UP001648503"/>
    </source>
</evidence>
<dbReference type="Proteomes" id="UP001648503">
    <property type="component" value="Unassembled WGS sequence"/>
</dbReference>
<feature type="coiled-coil region" evidence="1">
    <location>
        <begin position="91"/>
        <end position="147"/>
    </location>
</feature>
<keyword evidence="1" id="KW-0175">Coiled coil</keyword>
<dbReference type="EMBL" id="JAFCIX010000357">
    <property type="protein sequence ID" value="KAH6593206.1"/>
    <property type="molecule type" value="Genomic_DNA"/>
</dbReference>
<name>A0ABQ8EYL4_9FUNG</name>
<sequence length="178" mass="20841">MKLAIASTTFLFAMMAAQAAVLSVTSSTDVNLANLVKHAPNGGGKTRQKRMVGRSSLAPTRQIPFTRSERSQMRYIYKEMNTKRLRLIGPLFNRRDEIKEYKSRINKLQNQREGKFSYELIDIDKGIVTLEEVLVDLEQQFRAKRVERQKYLDAFLDIKRARRLQDYNYLRMAYLQNQ</sequence>
<dbReference type="EMBL" id="JAFCIX010000524">
    <property type="protein sequence ID" value="KAH6588304.1"/>
    <property type="molecule type" value="Genomic_DNA"/>
</dbReference>
<protein>
    <submittedName>
        <fullName evidence="3">Uncharacterized protein</fullName>
    </submittedName>
</protein>
<reference evidence="3 5" key="1">
    <citation type="submission" date="2021-02" db="EMBL/GenBank/DDBJ databases">
        <title>Variation within the Batrachochytrium salamandrivorans European outbreak.</title>
        <authorList>
            <person name="Kelly M."/>
            <person name="Pasmans F."/>
            <person name="Shea T.P."/>
            <person name="Munoz J.F."/>
            <person name="Carranza S."/>
            <person name="Cuomo C.A."/>
            <person name="Martel A."/>
        </authorList>
    </citation>
    <scope>NUCLEOTIDE SEQUENCE [LARGE SCALE GENOMIC DNA]</scope>
    <source>
        <strain evidence="3 5">AMFP18/2</strain>
    </source>
</reference>
<proteinExistence type="predicted"/>
<evidence type="ECO:0000256" key="2">
    <source>
        <dbReference type="SAM" id="SignalP"/>
    </source>
</evidence>
<evidence type="ECO:0000256" key="1">
    <source>
        <dbReference type="SAM" id="Coils"/>
    </source>
</evidence>
<evidence type="ECO:0000313" key="4">
    <source>
        <dbReference type="EMBL" id="KAH6593206.1"/>
    </source>
</evidence>
<comment type="caution">
    <text evidence="3">The sequence shown here is derived from an EMBL/GenBank/DDBJ whole genome shotgun (WGS) entry which is preliminary data.</text>
</comment>
<evidence type="ECO:0000313" key="3">
    <source>
        <dbReference type="EMBL" id="KAH6588304.1"/>
    </source>
</evidence>
<keyword evidence="5" id="KW-1185">Reference proteome</keyword>
<organism evidence="3 5">
    <name type="scientific">Batrachochytrium salamandrivorans</name>
    <dbReference type="NCBI Taxonomy" id="1357716"/>
    <lineage>
        <taxon>Eukaryota</taxon>
        <taxon>Fungi</taxon>
        <taxon>Fungi incertae sedis</taxon>
        <taxon>Chytridiomycota</taxon>
        <taxon>Chytridiomycota incertae sedis</taxon>
        <taxon>Chytridiomycetes</taxon>
        <taxon>Rhizophydiales</taxon>
        <taxon>Rhizophydiales incertae sedis</taxon>
        <taxon>Batrachochytrium</taxon>
    </lineage>
</organism>
<keyword evidence="2" id="KW-0732">Signal</keyword>
<gene>
    <name evidence="4" type="ORF">BASA50_007413</name>
    <name evidence="3" type="ORF">BASA50_010799</name>
</gene>
<accession>A0ABQ8EYL4</accession>